<keyword evidence="2" id="KW-0732">Signal</keyword>
<dbReference type="SUPFAM" id="SSF55031">
    <property type="entry name" value="Bacterial exopeptidase dimerisation domain"/>
    <property type="match status" value="1"/>
</dbReference>
<evidence type="ECO:0000313" key="5">
    <source>
        <dbReference type="Proteomes" id="UP001379533"/>
    </source>
</evidence>
<dbReference type="EMBL" id="CP089982">
    <property type="protein sequence ID" value="WXA99938.1"/>
    <property type="molecule type" value="Genomic_DNA"/>
</dbReference>
<keyword evidence="5" id="KW-1185">Reference proteome</keyword>
<feature type="chain" id="PRO_5046135197" evidence="2">
    <location>
        <begin position="24"/>
        <end position="442"/>
    </location>
</feature>
<dbReference type="InterPro" id="IPR011650">
    <property type="entry name" value="Peptidase_M20_dimer"/>
</dbReference>
<feature type="domain" description="Peptidase M20 dimerisation" evidence="3">
    <location>
        <begin position="232"/>
        <end position="324"/>
    </location>
</feature>
<accession>A0ABZ2KRK8</accession>
<evidence type="ECO:0000313" key="4">
    <source>
        <dbReference type="EMBL" id="WXA99938.1"/>
    </source>
</evidence>
<evidence type="ECO:0000259" key="3">
    <source>
        <dbReference type="Pfam" id="PF07687"/>
    </source>
</evidence>
<dbReference type="InterPro" id="IPR002933">
    <property type="entry name" value="Peptidase_M20"/>
</dbReference>
<feature type="signal peptide" evidence="2">
    <location>
        <begin position="1"/>
        <end position="23"/>
    </location>
</feature>
<dbReference type="PANTHER" id="PTHR11014:SF63">
    <property type="entry name" value="METALLOPEPTIDASE, PUTATIVE (AFU_ORTHOLOGUE AFUA_6G09600)-RELATED"/>
    <property type="match status" value="1"/>
</dbReference>
<dbReference type="NCBIfam" id="TIGR01891">
    <property type="entry name" value="amidohydrolases"/>
    <property type="match status" value="1"/>
</dbReference>
<organism evidence="4 5">
    <name type="scientific">Pendulispora brunnea</name>
    <dbReference type="NCBI Taxonomy" id="2905690"/>
    <lineage>
        <taxon>Bacteria</taxon>
        <taxon>Pseudomonadati</taxon>
        <taxon>Myxococcota</taxon>
        <taxon>Myxococcia</taxon>
        <taxon>Myxococcales</taxon>
        <taxon>Sorangiineae</taxon>
        <taxon>Pendulisporaceae</taxon>
        <taxon>Pendulispora</taxon>
    </lineage>
</organism>
<dbReference type="Proteomes" id="UP001379533">
    <property type="component" value="Chromosome"/>
</dbReference>
<protein>
    <submittedName>
        <fullName evidence="4">Amidohydrolase</fullName>
    </submittedName>
</protein>
<dbReference type="InterPro" id="IPR036264">
    <property type="entry name" value="Bact_exopeptidase_dim_dom"/>
</dbReference>
<dbReference type="Pfam" id="PF07687">
    <property type="entry name" value="M20_dimer"/>
    <property type="match status" value="1"/>
</dbReference>
<dbReference type="Pfam" id="PF01546">
    <property type="entry name" value="Peptidase_M20"/>
    <property type="match status" value="1"/>
</dbReference>
<evidence type="ECO:0000256" key="2">
    <source>
        <dbReference type="SAM" id="SignalP"/>
    </source>
</evidence>
<reference evidence="4 5" key="1">
    <citation type="submission" date="2021-12" db="EMBL/GenBank/DDBJ databases">
        <title>Discovery of the Pendulisporaceae a myxobacterial family with distinct sporulation behavior and unique specialized metabolism.</title>
        <authorList>
            <person name="Garcia R."/>
            <person name="Popoff A."/>
            <person name="Bader C.D."/>
            <person name="Loehr J."/>
            <person name="Walesch S."/>
            <person name="Walt C."/>
            <person name="Boldt J."/>
            <person name="Bunk B."/>
            <person name="Haeckl F.J.F.P.J."/>
            <person name="Gunesch A.P."/>
            <person name="Birkelbach J."/>
            <person name="Nuebel U."/>
            <person name="Pietschmann T."/>
            <person name="Bach T."/>
            <person name="Mueller R."/>
        </authorList>
    </citation>
    <scope>NUCLEOTIDE SEQUENCE [LARGE SCALE GENOMIC DNA]</scope>
    <source>
        <strain evidence="4 5">MSr12523</strain>
    </source>
</reference>
<evidence type="ECO:0000256" key="1">
    <source>
        <dbReference type="ARBA" id="ARBA00022801"/>
    </source>
</evidence>
<dbReference type="InterPro" id="IPR017439">
    <property type="entry name" value="Amidohydrolase"/>
</dbReference>
<gene>
    <name evidence="4" type="ORF">LZC95_24370</name>
</gene>
<dbReference type="SUPFAM" id="SSF53187">
    <property type="entry name" value="Zn-dependent exopeptidases"/>
    <property type="match status" value="1"/>
</dbReference>
<dbReference type="Gene3D" id="3.40.630.10">
    <property type="entry name" value="Zn peptidases"/>
    <property type="match status" value="1"/>
</dbReference>
<proteinExistence type="predicted"/>
<name>A0ABZ2KRK8_9BACT</name>
<dbReference type="PANTHER" id="PTHR11014">
    <property type="entry name" value="PEPTIDASE M20 FAMILY MEMBER"/>
    <property type="match status" value="1"/>
</dbReference>
<sequence>MKCETMTSAIVLAVSMASTQCMAQNMAVQSAAPQQALEREIEAVRPKMVGWRRDIHSHPELSGQEVRTSKLVAEHLRSLGLEVATDVGGHGVVGLLRGGRPGKVVALRADMDGLPVKEATGLPFASTATASYRGETTAVMHACGHDGHTAMLMAVAEVLSHMKARIPGTVKFIFQPAEEGVPDGKIAGARAMVAQGVMDRPKVDAVFGLHIMPLLPTGSVGYRGGPLLASSDSFEIRIQGKGTHGALPWNGVDPIVTSAQVVVDLQTIVSRQLDISKEPAVISVGSIHGGNRENIIPESVKMLGTLRTFDDGMRNDAKRRIQTMTESIATAHGAKGVVEFVQPGYSVTNNDPALTERMIPTLRWATGGKAVLTDKVSVAEDFSEYQKAAPGVFLLLGAPPKGKTPQTASRNHSPTFDFDEDAMPVGVRTLSGLALDYLGSAK</sequence>
<keyword evidence="1" id="KW-0378">Hydrolase</keyword>
<dbReference type="RefSeq" id="WP_394850579.1">
    <property type="nucleotide sequence ID" value="NZ_CP089982.1"/>
</dbReference>
<dbReference type="PIRSF" id="PIRSF005962">
    <property type="entry name" value="Pept_M20D_amidohydro"/>
    <property type="match status" value="1"/>
</dbReference>
<dbReference type="Gene3D" id="3.30.70.360">
    <property type="match status" value="1"/>
</dbReference>